<proteinExistence type="predicted"/>
<dbReference type="Pfam" id="PF09339">
    <property type="entry name" value="HTH_IclR"/>
    <property type="match status" value="1"/>
</dbReference>
<gene>
    <name evidence="8" type="ORF">HMPREF1250_0345</name>
</gene>
<dbReference type="STRING" id="1111454.HMPREF1250_0345"/>
<dbReference type="RefSeq" id="WP_023053728.1">
    <property type="nucleotide sequence ID" value="NZ_AWXA01000035.1"/>
</dbReference>
<evidence type="ECO:0000259" key="7">
    <source>
        <dbReference type="PROSITE" id="PS51078"/>
    </source>
</evidence>
<sequence>MIESIDRALAILQLFLKEERPLSVTQISKMMGLYKSTVSRTMETMEARGFISRDKDTGLYWPGLQIYSLGMLFRENGSIQKVAYPYAKALASKFGEGVHMTTFSVNESAYPQHVILEKIKSSASVDVAPPIGSVRPSHCAASGKCLLAFDEAYRKRYEGCDLKRFTEYTVIDWDTLNEELALIRKNGYAVEREEVEIGMACIAAPIFSHQRVVAAISLSAPLSRLTEELLPEIIKSVQKTAKEISQAL</sequence>
<dbReference type="SMART" id="SM00346">
    <property type="entry name" value="HTH_ICLR"/>
    <property type="match status" value="1"/>
</dbReference>
<dbReference type="EMBL" id="AWXA01000035">
    <property type="protein sequence ID" value="ERT59564.1"/>
    <property type="molecule type" value="Genomic_DNA"/>
</dbReference>
<dbReference type="PANTHER" id="PTHR30136">
    <property type="entry name" value="HELIX-TURN-HELIX TRANSCRIPTIONAL REGULATOR, ICLR FAMILY"/>
    <property type="match status" value="1"/>
</dbReference>
<reference evidence="8 9" key="1">
    <citation type="submission" date="2013-09" db="EMBL/GenBank/DDBJ databases">
        <authorList>
            <person name="Durkin A.S."/>
            <person name="Haft D.R."/>
            <person name="McCorrison J."/>
            <person name="Torralba M."/>
            <person name="Gillis M."/>
            <person name="Haft D.H."/>
            <person name="Methe B."/>
            <person name="Sutton G."/>
            <person name="Nelson K.E."/>
        </authorList>
    </citation>
    <scope>NUCLEOTIDE SEQUENCE [LARGE SCALE GENOMIC DNA]</scope>
    <source>
        <strain evidence="8 9">BV3C16-1</strain>
    </source>
</reference>
<evidence type="ECO:0000256" key="2">
    <source>
        <dbReference type="ARBA" id="ARBA00023125"/>
    </source>
</evidence>
<dbReference type="InterPro" id="IPR014757">
    <property type="entry name" value="Tscrpt_reg_IclR_C"/>
</dbReference>
<dbReference type="InterPro" id="IPR029016">
    <property type="entry name" value="GAF-like_dom_sf"/>
</dbReference>
<dbReference type="OrthoDB" id="9791752at2"/>
<dbReference type="CDD" id="cd00090">
    <property type="entry name" value="HTH_ARSR"/>
    <property type="match status" value="1"/>
</dbReference>
<dbReference type="PROSITE" id="PS51077">
    <property type="entry name" value="HTH_ICLR"/>
    <property type="match status" value="1"/>
</dbReference>
<dbReference type="AlphaFoldDB" id="U7UKZ4"/>
<dbReference type="Proteomes" id="UP000017090">
    <property type="component" value="Unassembled WGS sequence"/>
</dbReference>
<accession>U7UKZ4</accession>
<comment type="caution">
    <text evidence="8">The sequence shown here is derived from an EMBL/GenBank/DDBJ whole genome shotgun (WGS) entry which is preliminary data.</text>
</comment>
<evidence type="ECO:0000259" key="6">
    <source>
        <dbReference type="PROSITE" id="PS51077"/>
    </source>
</evidence>
<evidence type="ECO:0000256" key="4">
    <source>
        <dbReference type="ARBA" id="ARBA00058938"/>
    </source>
</evidence>
<dbReference type="InterPro" id="IPR011991">
    <property type="entry name" value="ArsR-like_HTH"/>
</dbReference>
<dbReference type="PANTHER" id="PTHR30136:SF24">
    <property type="entry name" value="HTH-TYPE TRANSCRIPTIONAL REPRESSOR ALLR"/>
    <property type="match status" value="1"/>
</dbReference>
<dbReference type="InterPro" id="IPR050707">
    <property type="entry name" value="HTH_MetabolicPath_Reg"/>
</dbReference>
<dbReference type="InterPro" id="IPR005471">
    <property type="entry name" value="Tscrpt_reg_IclR_N"/>
</dbReference>
<comment type="function">
    <text evidence="4">May be an activator protein for the gylABX operon.</text>
</comment>
<evidence type="ECO:0000256" key="5">
    <source>
        <dbReference type="ARBA" id="ARBA00070406"/>
    </source>
</evidence>
<evidence type="ECO:0000256" key="3">
    <source>
        <dbReference type="ARBA" id="ARBA00023163"/>
    </source>
</evidence>
<keyword evidence="2" id="KW-0238">DNA-binding</keyword>
<evidence type="ECO:0000313" key="9">
    <source>
        <dbReference type="Proteomes" id="UP000017090"/>
    </source>
</evidence>
<organism evidence="8 9">
    <name type="scientific">Megasphaera vaginalis</name>
    <name type="common">ex Srinivasan et al. 2021</name>
    <dbReference type="NCBI Taxonomy" id="1111454"/>
    <lineage>
        <taxon>Bacteria</taxon>
        <taxon>Bacillati</taxon>
        <taxon>Bacillota</taxon>
        <taxon>Negativicutes</taxon>
        <taxon>Veillonellales</taxon>
        <taxon>Veillonellaceae</taxon>
        <taxon>Megasphaera</taxon>
    </lineage>
</organism>
<dbReference type="InterPro" id="IPR036390">
    <property type="entry name" value="WH_DNA-bd_sf"/>
</dbReference>
<keyword evidence="9" id="KW-1185">Reference proteome</keyword>
<dbReference type="SUPFAM" id="SSF46785">
    <property type="entry name" value="Winged helix' DNA-binding domain"/>
    <property type="match status" value="1"/>
</dbReference>
<evidence type="ECO:0000256" key="1">
    <source>
        <dbReference type="ARBA" id="ARBA00023015"/>
    </source>
</evidence>
<keyword evidence="1" id="KW-0805">Transcription regulation</keyword>
<dbReference type="eggNOG" id="COG1414">
    <property type="taxonomic scope" value="Bacteria"/>
</dbReference>
<dbReference type="PATRIC" id="fig|1111454.3.peg.1255"/>
<protein>
    <recommendedName>
        <fullName evidence="5">Glycerol operon regulatory protein</fullName>
    </recommendedName>
</protein>
<dbReference type="InterPro" id="IPR036388">
    <property type="entry name" value="WH-like_DNA-bd_sf"/>
</dbReference>
<name>U7UKZ4_9FIRM</name>
<dbReference type="PROSITE" id="PS51078">
    <property type="entry name" value="ICLR_ED"/>
    <property type="match status" value="1"/>
</dbReference>
<dbReference type="GO" id="GO:0003700">
    <property type="term" value="F:DNA-binding transcription factor activity"/>
    <property type="evidence" value="ECO:0007669"/>
    <property type="project" value="TreeGrafter"/>
</dbReference>
<dbReference type="Pfam" id="PF01614">
    <property type="entry name" value="IclR_C"/>
    <property type="match status" value="1"/>
</dbReference>
<dbReference type="Gene3D" id="1.10.10.10">
    <property type="entry name" value="Winged helix-like DNA-binding domain superfamily/Winged helix DNA-binding domain"/>
    <property type="match status" value="1"/>
</dbReference>
<dbReference type="Gene3D" id="3.30.450.40">
    <property type="match status" value="1"/>
</dbReference>
<feature type="domain" description="IclR-ED" evidence="7">
    <location>
        <begin position="65"/>
        <end position="248"/>
    </location>
</feature>
<evidence type="ECO:0000313" key="8">
    <source>
        <dbReference type="EMBL" id="ERT59564.1"/>
    </source>
</evidence>
<dbReference type="GO" id="GO:0003677">
    <property type="term" value="F:DNA binding"/>
    <property type="evidence" value="ECO:0007669"/>
    <property type="project" value="UniProtKB-KW"/>
</dbReference>
<keyword evidence="3" id="KW-0804">Transcription</keyword>
<dbReference type="FunFam" id="1.10.10.10:FF:000056">
    <property type="entry name" value="IclR family transcriptional regulator"/>
    <property type="match status" value="1"/>
</dbReference>
<dbReference type="GO" id="GO:0045892">
    <property type="term" value="P:negative regulation of DNA-templated transcription"/>
    <property type="evidence" value="ECO:0007669"/>
    <property type="project" value="TreeGrafter"/>
</dbReference>
<feature type="domain" description="HTH iclR-type" evidence="6">
    <location>
        <begin position="2"/>
        <end position="64"/>
    </location>
</feature>
<dbReference type="SUPFAM" id="SSF55781">
    <property type="entry name" value="GAF domain-like"/>
    <property type="match status" value="1"/>
</dbReference>